<comment type="caution">
    <text evidence="1">The sequence shown here is derived from an EMBL/GenBank/DDBJ whole genome shotgun (WGS) entry which is preliminary data.</text>
</comment>
<dbReference type="EMBL" id="QTSX02005774">
    <property type="protein sequence ID" value="KAJ9057688.1"/>
    <property type="molecule type" value="Genomic_DNA"/>
</dbReference>
<name>A0ACC2S5W8_9FUNG</name>
<accession>A0ACC2S5W8</accession>
<protein>
    <submittedName>
        <fullName evidence="1">Uncharacterized protein</fullName>
    </submittedName>
</protein>
<sequence length="312" mass="35353">MDALGKAAMGLEFDSLSESKVPFIENYNTVFESINPLYFIFPVLETKNNPFRRRYHEALKNLEAYFSQVLMARRKEIHDDLIIKDNADLLTLLILAETVGSFSDKEIRDNIMVFLIAGQDTTAFSLSASLYLLATNPDIQDTLRNELVSVLGDEPTIPTLEQLQKMPYLASCIKETLRLYPPVARLPARVCEEDTLIEGHLIPKGTRVSIDTYRLHHDPQNWTDPEKFDPTRFSDSAFSLDPALSGFAWCPFGGYSRSCLGTSFSLLEQKVVLSILLLSYVISPREPNQPFNLSHNSLLMPKDLSLVFTPRR</sequence>
<evidence type="ECO:0000313" key="1">
    <source>
        <dbReference type="EMBL" id="KAJ9057688.1"/>
    </source>
</evidence>
<keyword evidence="2" id="KW-1185">Reference proteome</keyword>
<dbReference type="Proteomes" id="UP001165960">
    <property type="component" value="Unassembled WGS sequence"/>
</dbReference>
<evidence type="ECO:0000313" key="2">
    <source>
        <dbReference type="Proteomes" id="UP001165960"/>
    </source>
</evidence>
<proteinExistence type="predicted"/>
<organism evidence="1 2">
    <name type="scientific">Entomophthora muscae</name>
    <dbReference type="NCBI Taxonomy" id="34485"/>
    <lineage>
        <taxon>Eukaryota</taxon>
        <taxon>Fungi</taxon>
        <taxon>Fungi incertae sedis</taxon>
        <taxon>Zoopagomycota</taxon>
        <taxon>Entomophthoromycotina</taxon>
        <taxon>Entomophthoromycetes</taxon>
        <taxon>Entomophthorales</taxon>
        <taxon>Entomophthoraceae</taxon>
        <taxon>Entomophthora</taxon>
    </lineage>
</organism>
<reference evidence="1" key="1">
    <citation type="submission" date="2022-04" db="EMBL/GenBank/DDBJ databases">
        <title>Genome of the entomopathogenic fungus Entomophthora muscae.</title>
        <authorList>
            <person name="Elya C."/>
            <person name="Lovett B.R."/>
            <person name="Lee E."/>
            <person name="Macias A.M."/>
            <person name="Hajek A.E."/>
            <person name="De Bivort B.L."/>
            <person name="Kasson M.T."/>
            <person name="De Fine Licht H.H."/>
            <person name="Stajich J.E."/>
        </authorList>
    </citation>
    <scope>NUCLEOTIDE SEQUENCE</scope>
    <source>
        <strain evidence="1">Berkeley</strain>
    </source>
</reference>
<gene>
    <name evidence="1" type="ORF">DSO57_1020279</name>
</gene>